<dbReference type="Proteomes" id="UP001157502">
    <property type="component" value="Chromosome 27"/>
</dbReference>
<sequence length="838" mass="94331">MGSFLISRPILFLKYCNPLCTAMFVNNVIGKLSGVSRPVCTKGLSRHASSDTKQREFNIREKPSFPKSVFAAGTAKRTAEYQKRRTEAAPQGEEPDFPRKKNRVEPPDHPLTASEWKCLKSSSSNPDRFDTRMMSSMFANGTDIDVAKSLLAYVAVDTGTLSYELLLRYLTLCVSGGHHTEMFDMYDIMRNQFKMLDTGASSLFIKGFSKTERWKEGLSILENIKRAIMPSPRNYGDLIAGAALHGDSVTSWALYAELIDNGLMPSQETWQTLFQSGLSLVGHESQLGSILLHMRDNQIYPNETLATAIKAWFEGLPDQNWIGKWSSSDPRGVCRSCHAELESIQLSQEEYTQLKDSVMGEIIQGKDVFKKTTPEELESFKNFVKRKPRFDVVIDGLNVANTGIKGQQSETLLAVVSEFERQGLVILVLGRKHMQRATRSWDRHDMNLIQKKAHCFFTDNISEDDPFLLYATLHSGIHCNFVSRDLMRDHKACLTDCATRRLFFKWQRGHQLVLNNLSPGNRIRFQKILSYDTIVQTNGGSWHIPYDDNGQERYKFGASPLGTPFPFLGNKSSSINPRFHQPHISIKVTQAKMSRGSSAGFDRHITIFSPEGRLYQVEYAFKAINQGGLTSVAIRGQDCAVVVTQKKVPDKLLDASTVTHLFRITENIGCVMSGMTADSKSQVQRARYEAANWKHKYGYEIPVDMLCKRMADISQVYTQNAEMRPLGCCMIVIGVDEECGPQVYKCDPAGYYCGFKATAAGVKQTEATSFLEKKVKKKLDWTFAQTVEMAITCLSTVLSIDFKPSELEIGVITTEEPKFRILTESEIDVHLVSLSERD</sequence>
<organism evidence="1 2">
    <name type="scientific">Dallia pectoralis</name>
    <name type="common">Alaska blackfish</name>
    <dbReference type="NCBI Taxonomy" id="75939"/>
    <lineage>
        <taxon>Eukaryota</taxon>
        <taxon>Metazoa</taxon>
        <taxon>Chordata</taxon>
        <taxon>Craniata</taxon>
        <taxon>Vertebrata</taxon>
        <taxon>Euteleostomi</taxon>
        <taxon>Actinopterygii</taxon>
        <taxon>Neopterygii</taxon>
        <taxon>Teleostei</taxon>
        <taxon>Protacanthopterygii</taxon>
        <taxon>Esociformes</taxon>
        <taxon>Umbridae</taxon>
        <taxon>Dallia</taxon>
    </lineage>
</organism>
<gene>
    <name evidence="1" type="ORF">DPEC_G00293840</name>
</gene>
<protein>
    <submittedName>
        <fullName evidence="1">Uncharacterized protein</fullName>
    </submittedName>
</protein>
<proteinExistence type="predicted"/>
<evidence type="ECO:0000313" key="1">
    <source>
        <dbReference type="EMBL" id="KAJ7991108.1"/>
    </source>
</evidence>
<name>A0ACC2FIF3_DALPE</name>
<reference evidence="1" key="1">
    <citation type="submission" date="2021-05" db="EMBL/GenBank/DDBJ databases">
        <authorList>
            <person name="Pan Q."/>
            <person name="Jouanno E."/>
            <person name="Zahm M."/>
            <person name="Klopp C."/>
            <person name="Cabau C."/>
            <person name="Louis A."/>
            <person name="Berthelot C."/>
            <person name="Parey E."/>
            <person name="Roest Crollius H."/>
            <person name="Montfort J."/>
            <person name="Robinson-Rechavi M."/>
            <person name="Bouchez O."/>
            <person name="Lampietro C."/>
            <person name="Lopez Roques C."/>
            <person name="Donnadieu C."/>
            <person name="Postlethwait J."/>
            <person name="Bobe J."/>
            <person name="Dillon D."/>
            <person name="Chandos A."/>
            <person name="von Hippel F."/>
            <person name="Guiguen Y."/>
        </authorList>
    </citation>
    <scope>NUCLEOTIDE SEQUENCE</scope>
    <source>
        <strain evidence="1">YG-Jan2019</strain>
    </source>
</reference>
<evidence type="ECO:0000313" key="2">
    <source>
        <dbReference type="Proteomes" id="UP001157502"/>
    </source>
</evidence>
<keyword evidence="2" id="KW-1185">Reference proteome</keyword>
<comment type="caution">
    <text evidence="1">The sequence shown here is derived from an EMBL/GenBank/DDBJ whole genome shotgun (WGS) entry which is preliminary data.</text>
</comment>
<dbReference type="EMBL" id="CM055754">
    <property type="protein sequence ID" value="KAJ7991108.1"/>
    <property type="molecule type" value="Genomic_DNA"/>
</dbReference>
<accession>A0ACC2FIF3</accession>